<dbReference type="CDD" id="cd18432">
    <property type="entry name" value="BRCT_PAXIP1_rpt6_like"/>
    <property type="match status" value="1"/>
</dbReference>
<keyword evidence="2" id="KW-0227">DNA damage</keyword>
<dbReference type="GO" id="GO:0006974">
    <property type="term" value="P:DNA damage response"/>
    <property type="evidence" value="ECO:0007669"/>
    <property type="project" value="UniProtKB-KW"/>
</dbReference>
<feature type="compositionally biased region" description="Polar residues" evidence="4">
    <location>
        <begin position="595"/>
        <end position="605"/>
    </location>
</feature>
<organism evidence="6 7">
    <name type="scientific">Lagenidium giganteum</name>
    <dbReference type="NCBI Taxonomy" id="4803"/>
    <lineage>
        <taxon>Eukaryota</taxon>
        <taxon>Sar</taxon>
        <taxon>Stramenopiles</taxon>
        <taxon>Oomycota</taxon>
        <taxon>Peronosporomycetes</taxon>
        <taxon>Pythiales</taxon>
        <taxon>Pythiaceae</taxon>
    </lineage>
</organism>
<dbReference type="Gene3D" id="3.40.50.10190">
    <property type="entry name" value="BRCT domain"/>
    <property type="match status" value="2"/>
</dbReference>
<keyword evidence="3" id="KW-0539">Nucleus</keyword>
<gene>
    <name evidence="6" type="ORF">N0F65_005343</name>
</gene>
<dbReference type="InterPro" id="IPR001357">
    <property type="entry name" value="BRCT_dom"/>
</dbReference>
<dbReference type="InterPro" id="IPR036420">
    <property type="entry name" value="BRCT_dom_sf"/>
</dbReference>
<dbReference type="SMART" id="SM00292">
    <property type="entry name" value="BRCT"/>
    <property type="match status" value="2"/>
</dbReference>
<protein>
    <recommendedName>
        <fullName evidence="5">BRCT domain-containing protein</fullName>
    </recommendedName>
</protein>
<reference evidence="6" key="2">
    <citation type="journal article" date="2023" name="Microbiol Resour">
        <title>Decontamination and Annotation of the Draft Genome Sequence of the Oomycete Lagenidium giganteum ARSEF 373.</title>
        <authorList>
            <person name="Morgan W.R."/>
            <person name="Tartar A."/>
        </authorList>
    </citation>
    <scope>NUCLEOTIDE SEQUENCE</scope>
    <source>
        <strain evidence="6">ARSEF 373</strain>
    </source>
</reference>
<keyword evidence="7" id="KW-1185">Reference proteome</keyword>
<dbReference type="AlphaFoldDB" id="A0AAV2YY38"/>
<dbReference type="EMBL" id="DAKRPA010000113">
    <property type="protein sequence ID" value="DAZ98211.1"/>
    <property type="molecule type" value="Genomic_DNA"/>
</dbReference>
<dbReference type="Pfam" id="PF16770">
    <property type="entry name" value="RTT107_BRCT_5"/>
    <property type="match status" value="1"/>
</dbReference>
<dbReference type="PROSITE" id="PS50172">
    <property type="entry name" value="BRCT"/>
    <property type="match status" value="1"/>
</dbReference>
<feature type="compositionally biased region" description="Low complexity" evidence="4">
    <location>
        <begin position="708"/>
        <end position="717"/>
    </location>
</feature>
<feature type="region of interest" description="Disordered" evidence="4">
    <location>
        <begin position="489"/>
        <end position="679"/>
    </location>
</feature>
<comment type="caution">
    <text evidence="6">The sequence shown here is derived from an EMBL/GenBank/DDBJ whole genome shotgun (WGS) entry which is preliminary data.</text>
</comment>
<feature type="compositionally biased region" description="Basic and acidic residues" evidence="4">
    <location>
        <begin position="510"/>
        <end position="523"/>
    </location>
</feature>
<name>A0AAV2YY38_9STRA</name>
<feature type="compositionally biased region" description="Basic and acidic residues" evidence="4">
    <location>
        <begin position="490"/>
        <end position="501"/>
    </location>
</feature>
<evidence type="ECO:0000313" key="6">
    <source>
        <dbReference type="EMBL" id="DAZ98211.1"/>
    </source>
</evidence>
<comment type="subcellular location">
    <subcellularLocation>
        <location evidence="1">Nucleus</location>
    </subcellularLocation>
</comment>
<evidence type="ECO:0000313" key="7">
    <source>
        <dbReference type="Proteomes" id="UP001146120"/>
    </source>
</evidence>
<dbReference type="SUPFAM" id="SSF52113">
    <property type="entry name" value="BRCT domain"/>
    <property type="match status" value="1"/>
</dbReference>
<feature type="region of interest" description="Disordered" evidence="4">
    <location>
        <begin position="700"/>
        <end position="739"/>
    </location>
</feature>
<evidence type="ECO:0000256" key="1">
    <source>
        <dbReference type="ARBA" id="ARBA00004123"/>
    </source>
</evidence>
<dbReference type="PANTHER" id="PTHR23196:SF1">
    <property type="entry name" value="PAX-INTERACTING PROTEIN 1"/>
    <property type="match status" value="1"/>
</dbReference>
<dbReference type="Pfam" id="PF16589">
    <property type="entry name" value="BRCT_2"/>
    <property type="match status" value="1"/>
</dbReference>
<feature type="compositionally biased region" description="Low complexity" evidence="4">
    <location>
        <begin position="606"/>
        <end position="620"/>
    </location>
</feature>
<evidence type="ECO:0000256" key="4">
    <source>
        <dbReference type="SAM" id="MobiDB-lite"/>
    </source>
</evidence>
<proteinExistence type="predicted"/>
<dbReference type="Proteomes" id="UP001146120">
    <property type="component" value="Unassembled WGS sequence"/>
</dbReference>
<dbReference type="PANTHER" id="PTHR23196">
    <property type="entry name" value="PAX TRANSCRIPTION ACTIVATION DOMAIN INTERACTING PROTEIN"/>
    <property type="match status" value="1"/>
</dbReference>
<evidence type="ECO:0000256" key="2">
    <source>
        <dbReference type="ARBA" id="ARBA00022763"/>
    </source>
</evidence>
<accession>A0AAV2YY38</accession>
<dbReference type="GO" id="GO:0005634">
    <property type="term" value="C:nucleus"/>
    <property type="evidence" value="ECO:0007669"/>
    <property type="project" value="UniProtKB-SubCell"/>
</dbReference>
<feature type="domain" description="BRCT" evidence="5">
    <location>
        <begin position="734"/>
        <end position="823"/>
    </location>
</feature>
<evidence type="ECO:0000256" key="3">
    <source>
        <dbReference type="ARBA" id="ARBA00023242"/>
    </source>
</evidence>
<evidence type="ECO:0000259" key="5">
    <source>
        <dbReference type="PROSITE" id="PS50172"/>
    </source>
</evidence>
<sequence>MDEARAMEVVAAFSEQEDAFQSFLQGLHYDLWTKLRFRAHQAVPGDAELLKHPHANGFFAGIAQLLLLHVHYADQVKRNMTDMIDSISTGRSERVEQLKHALGEMLAVLRVAYVTVLIEEQELRDVWRVCLAQQSDGKKGVLAAYAATHSVLVQDVGETLKQRFVALAGLLDEVTLLDGAHNDDAAVDTHAPGQQHVAFVENSLQAATDERDLIQLQSRLKWPAQPDHVVDFFGQQLVMHEIMDVSTIQHDATVQCVRRKRRHVHCFTNGRLLCSREETDGQLIVEDEWRLKNDHVFVEAVPQGLGMDWSPGFTLVRPHDVTIFHSQNHADAWLERMDEYLRENEARGVALKKDRTSEALERPQEMKDDQENDKAPLLVFPQFHDDNFPGMLWHRAVGSKTEWALAELVILDKWLLVYQVIGWSSHVLLTHVRLDNVRLQVADKPMGERDWSLVITDSTNDLELVLATAQRYRVDFWFDQVSKAVFTAKTEAERRREESEQRGLQTEEENQQRVEAEEREQRRAAKANQSPKDTTAEEDAVGDHPFISVRKKKRSRNTTVVDGESEPAPGHNAEAAGNTDPNGEMKASSGEKDNSSNGIENTVMQSQAVKASAKASAGNSARKRKQSTESAGDQLENDIGASVTMALKNSRKRQKPEDDDNGDKPSPTAADPSAFMSPIRNPKQRWLKRKHDDPTDAALIQTQSSQESPATKPSRSSKSPKKTPRKSPPTTPTTADKTSATIRIILTGLEPTATIRKKIKAIAGAVYEDDINKATHVIAPRDTLKRTVKLLCGISRCSHILDERWLDESARVGAAVYERAHCLKDAKAEAKWGFDLVKTMYDFTPRQRRQLFVGHRVFITNHKSILPPVKDLARIVECAGGEAVTTGAAGPNDLVITSDAAMSSSTVQKTLTGANPQRMYTTELILSSILQQEIEFDRHRLGTGASGRAGKRR</sequence>
<reference evidence="6" key="1">
    <citation type="submission" date="2022-11" db="EMBL/GenBank/DDBJ databases">
        <authorList>
            <person name="Morgan W.R."/>
            <person name="Tartar A."/>
        </authorList>
    </citation>
    <scope>NUCLEOTIDE SEQUENCE</scope>
    <source>
        <strain evidence="6">ARSEF 373</strain>
    </source>
</reference>
<dbReference type="InterPro" id="IPR051579">
    <property type="entry name" value="DDR_Transcriptional_Reg"/>
</dbReference>